<accession>A0AAV9MJ82</accession>
<dbReference type="EMBL" id="JAWPEI010000001">
    <property type="protein sequence ID" value="KAK4736797.1"/>
    <property type="molecule type" value="Genomic_DNA"/>
</dbReference>
<name>A0AAV9MJ82_9SOLN</name>
<gene>
    <name evidence="1" type="ORF">R3W88_000494</name>
</gene>
<dbReference type="AlphaFoldDB" id="A0AAV9MJ82"/>
<evidence type="ECO:0000313" key="2">
    <source>
        <dbReference type="Proteomes" id="UP001311915"/>
    </source>
</evidence>
<organism evidence="1 2">
    <name type="scientific">Solanum pinnatisectum</name>
    <name type="common">tansyleaf nightshade</name>
    <dbReference type="NCBI Taxonomy" id="50273"/>
    <lineage>
        <taxon>Eukaryota</taxon>
        <taxon>Viridiplantae</taxon>
        <taxon>Streptophyta</taxon>
        <taxon>Embryophyta</taxon>
        <taxon>Tracheophyta</taxon>
        <taxon>Spermatophyta</taxon>
        <taxon>Magnoliopsida</taxon>
        <taxon>eudicotyledons</taxon>
        <taxon>Gunneridae</taxon>
        <taxon>Pentapetalae</taxon>
        <taxon>asterids</taxon>
        <taxon>lamiids</taxon>
        <taxon>Solanales</taxon>
        <taxon>Solanaceae</taxon>
        <taxon>Solanoideae</taxon>
        <taxon>Solaneae</taxon>
        <taxon>Solanum</taxon>
    </lineage>
</organism>
<reference evidence="1 2" key="1">
    <citation type="submission" date="2023-10" db="EMBL/GenBank/DDBJ databases">
        <title>Genome-Wide Identification Analysis in wild type Solanum Pinnatisectum Reveals Some Genes Defensing Phytophthora Infestans.</title>
        <authorList>
            <person name="Sun C."/>
        </authorList>
    </citation>
    <scope>NUCLEOTIDE SEQUENCE [LARGE SCALE GENOMIC DNA]</scope>
    <source>
        <strain evidence="1">LQN</strain>
        <tissue evidence="1">Leaf</tissue>
    </source>
</reference>
<evidence type="ECO:0008006" key="3">
    <source>
        <dbReference type="Google" id="ProtNLM"/>
    </source>
</evidence>
<sequence>MESYYFWKYILKKKRKIMRRLKGIQKSLNYTHNFFLTQLENELIQEYNYLLRVEEKFWRLKSRVNWLNEGDANTRFFHTTNLNRRRKNRIIALITDEREWLFNQNDIKNTTFNYFKNLFHTSQFLSKGNSESLEDQDIPRDLSTL</sequence>
<evidence type="ECO:0000313" key="1">
    <source>
        <dbReference type="EMBL" id="KAK4736797.1"/>
    </source>
</evidence>
<proteinExistence type="predicted"/>
<keyword evidence="2" id="KW-1185">Reference proteome</keyword>
<comment type="caution">
    <text evidence="1">The sequence shown here is derived from an EMBL/GenBank/DDBJ whole genome shotgun (WGS) entry which is preliminary data.</text>
</comment>
<dbReference type="Proteomes" id="UP001311915">
    <property type="component" value="Unassembled WGS sequence"/>
</dbReference>
<protein>
    <recommendedName>
        <fullName evidence="3">Translocon at the inner envelope membrane of chloroplasts 214</fullName>
    </recommendedName>
</protein>